<dbReference type="InterPro" id="IPR050059">
    <property type="entry name" value="ATP_synthase_B_chain"/>
</dbReference>
<name>A0A4Q0XQA4_9BACT</name>
<dbReference type="Gene3D" id="1.20.5.620">
    <property type="entry name" value="F1F0 ATP synthase subunit B, membrane domain"/>
    <property type="match status" value="1"/>
</dbReference>
<keyword evidence="13" id="KW-1003">Cell membrane</keyword>
<keyword evidence="9 13" id="KW-0066">ATP synthesis</keyword>
<comment type="caution">
    <text evidence="16">The sequence shown here is derived from an EMBL/GenBank/DDBJ whole genome shotgun (WGS) entry which is preliminary data.</text>
</comment>
<dbReference type="AlphaFoldDB" id="A0A4Q0XQA4"/>
<dbReference type="RefSeq" id="WP_128996979.1">
    <property type="nucleotide sequence ID" value="NZ_PDKN01000009.1"/>
</dbReference>
<evidence type="ECO:0000256" key="9">
    <source>
        <dbReference type="ARBA" id="ARBA00023310"/>
    </source>
</evidence>
<dbReference type="OrthoDB" id="5334261at2"/>
<dbReference type="GO" id="GO:0012505">
    <property type="term" value="C:endomembrane system"/>
    <property type="evidence" value="ECO:0007669"/>
    <property type="project" value="UniProtKB-SubCell"/>
</dbReference>
<dbReference type="CDD" id="cd06503">
    <property type="entry name" value="ATP-synt_Fo_b"/>
    <property type="match status" value="1"/>
</dbReference>
<dbReference type="HAMAP" id="MF_01398">
    <property type="entry name" value="ATP_synth_b_bprime"/>
    <property type="match status" value="1"/>
</dbReference>
<evidence type="ECO:0000256" key="4">
    <source>
        <dbReference type="ARBA" id="ARBA00022692"/>
    </source>
</evidence>
<evidence type="ECO:0000256" key="12">
    <source>
        <dbReference type="ARBA" id="ARBA00037847"/>
    </source>
</evidence>
<organism evidence="16 17">
    <name type="scientific">Candidatus Marinarcus aquaticus</name>
    <dbReference type="NCBI Taxonomy" id="2044504"/>
    <lineage>
        <taxon>Bacteria</taxon>
        <taxon>Pseudomonadati</taxon>
        <taxon>Campylobacterota</taxon>
        <taxon>Epsilonproteobacteria</taxon>
        <taxon>Campylobacterales</taxon>
        <taxon>Arcobacteraceae</taxon>
        <taxon>Candidatus Marinarcus</taxon>
    </lineage>
</organism>
<evidence type="ECO:0000256" key="8">
    <source>
        <dbReference type="ARBA" id="ARBA00023136"/>
    </source>
</evidence>
<gene>
    <name evidence="13" type="primary">atpF</name>
    <name evidence="16" type="ORF">CRV04_11395</name>
</gene>
<comment type="function">
    <text evidence="11">Component of the F(0) channel, it forms part of the peripheral stalk, linking F(1) to F(0). The b'-subunit is a diverged and duplicated form of b found in plants and photosynthetic bacteria.</text>
</comment>
<comment type="subunit">
    <text evidence="13">F-type ATPases have 2 components, F(1) - the catalytic core - and F(0) - the membrane proton channel. F(1) has five subunits: alpha(3), beta(3), gamma(1), delta(1), epsilon(1). F(0) has three main subunits: a(1), b(2) and c(10-14). The alpha and beta chains form an alternating ring which encloses part of the gamma chain. F(1) is attached to F(0) by a central stalk formed by the gamma and epsilon chains, while a peripheral stalk is formed by the delta and b chains.</text>
</comment>
<proteinExistence type="inferred from homology"/>
<dbReference type="GO" id="GO:0046961">
    <property type="term" value="F:proton-transporting ATPase activity, rotational mechanism"/>
    <property type="evidence" value="ECO:0007669"/>
    <property type="project" value="TreeGrafter"/>
</dbReference>
<dbReference type="GO" id="GO:0005886">
    <property type="term" value="C:plasma membrane"/>
    <property type="evidence" value="ECO:0007669"/>
    <property type="project" value="UniProtKB-SubCell"/>
</dbReference>
<keyword evidence="3 13" id="KW-0138">CF(0)</keyword>
<keyword evidence="2 13" id="KW-0813">Transport</keyword>
<dbReference type="PANTHER" id="PTHR33445">
    <property type="entry name" value="ATP SYNTHASE SUBUNIT B', CHLOROPLASTIC"/>
    <property type="match status" value="1"/>
</dbReference>
<reference evidence="16 17" key="1">
    <citation type="submission" date="2017-10" db="EMBL/GenBank/DDBJ databases">
        <title>Genomics of the genus Arcobacter.</title>
        <authorList>
            <person name="Perez-Cataluna A."/>
            <person name="Figueras M.J."/>
        </authorList>
    </citation>
    <scope>NUCLEOTIDE SEQUENCE [LARGE SCALE GENOMIC DNA]</scope>
    <source>
        <strain evidence="16 17">CECT 8987</strain>
    </source>
</reference>
<evidence type="ECO:0000256" key="6">
    <source>
        <dbReference type="ARBA" id="ARBA00022989"/>
    </source>
</evidence>
<comment type="subcellular location">
    <subcellularLocation>
        <location evidence="13">Cell membrane</location>
        <topology evidence="13">Single-pass membrane protein</topology>
    </subcellularLocation>
    <subcellularLocation>
        <location evidence="12">Endomembrane system</location>
        <topology evidence="12">Single-pass membrane protein</topology>
    </subcellularLocation>
</comment>
<evidence type="ECO:0000256" key="3">
    <source>
        <dbReference type="ARBA" id="ARBA00022547"/>
    </source>
</evidence>
<evidence type="ECO:0000256" key="5">
    <source>
        <dbReference type="ARBA" id="ARBA00022781"/>
    </source>
</evidence>
<dbReference type="EMBL" id="PDKN01000009">
    <property type="protein sequence ID" value="RXJ54632.1"/>
    <property type="molecule type" value="Genomic_DNA"/>
</dbReference>
<dbReference type="InterPro" id="IPR002146">
    <property type="entry name" value="ATP_synth_b/b'su_bac/chlpt"/>
</dbReference>
<keyword evidence="17" id="KW-1185">Reference proteome</keyword>
<evidence type="ECO:0000313" key="16">
    <source>
        <dbReference type="EMBL" id="RXJ54632.1"/>
    </source>
</evidence>
<evidence type="ECO:0000256" key="10">
    <source>
        <dbReference type="ARBA" id="ARBA00025198"/>
    </source>
</evidence>
<dbReference type="PANTHER" id="PTHR33445:SF2">
    <property type="entry name" value="ATP SYNTHASE SUBUNIT B', CHLOROPLASTIC"/>
    <property type="match status" value="1"/>
</dbReference>
<evidence type="ECO:0000256" key="15">
    <source>
        <dbReference type="SAM" id="Coils"/>
    </source>
</evidence>
<dbReference type="Proteomes" id="UP000290657">
    <property type="component" value="Unassembled WGS sequence"/>
</dbReference>
<evidence type="ECO:0000256" key="7">
    <source>
        <dbReference type="ARBA" id="ARBA00023065"/>
    </source>
</evidence>
<dbReference type="GO" id="GO:0046933">
    <property type="term" value="F:proton-transporting ATP synthase activity, rotational mechanism"/>
    <property type="evidence" value="ECO:0007669"/>
    <property type="project" value="UniProtKB-UniRule"/>
</dbReference>
<accession>A0A4Q0XQA4</accession>
<dbReference type="Pfam" id="PF00430">
    <property type="entry name" value="ATP-synt_B"/>
    <property type="match status" value="1"/>
</dbReference>
<keyword evidence="6 13" id="KW-1133">Transmembrane helix</keyword>
<sequence length="140" mass="15387">MLDISPILLLSSGIIFLLVLARLNSCLFKPLLKHMDDRSESIKKDLENAKSNSADVDGMLAEANDVIAKAKKEAAAIRERAYSEAKEVADAKLETAKSDIETKYTGFTKELQDEAKVLKDSLVASMPQFNESLKAKLNSI</sequence>
<evidence type="ECO:0000256" key="13">
    <source>
        <dbReference type="HAMAP-Rule" id="MF_01398"/>
    </source>
</evidence>
<evidence type="ECO:0000256" key="1">
    <source>
        <dbReference type="ARBA" id="ARBA00005513"/>
    </source>
</evidence>
<evidence type="ECO:0000256" key="2">
    <source>
        <dbReference type="ARBA" id="ARBA00022448"/>
    </source>
</evidence>
<keyword evidence="8 13" id="KW-0472">Membrane</keyword>
<dbReference type="GO" id="GO:0045259">
    <property type="term" value="C:proton-transporting ATP synthase complex"/>
    <property type="evidence" value="ECO:0007669"/>
    <property type="project" value="UniProtKB-KW"/>
</dbReference>
<keyword evidence="5 13" id="KW-0375">Hydrogen ion transport</keyword>
<comment type="similarity">
    <text evidence="1 13 14">Belongs to the ATPase B chain family.</text>
</comment>
<keyword evidence="4 13" id="KW-0812">Transmembrane</keyword>
<keyword evidence="7 13" id="KW-0406">Ion transport</keyword>
<evidence type="ECO:0000256" key="14">
    <source>
        <dbReference type="RuleBase" id="RU003848"/>
    </source>
</evidence>
<comment type="function">
    <text evidence="10 13">F(1)F(0) ATP synthase produces ATP from ADP in the presence of a proton or sodium gradient. F-type ATPases consist of two structural domains, F(1) containing the extramembraneous catalytic core and F(0) containing the membrane proton channel, linked together by a central stalk and a peripheral stalk. During catalysis, ATP synthesis in the catalytic domain of F(1) is coupled via a rotary mechanism of the central stalk subunits to proton translocation.</text>
</comment>
<evidence type="ECO:0000313" key="17">
    <source>
        <dbReference type="Proteomes" id="UP000290657"/>
    </source>
</evidence>
<protein>
    <recommendedName>
        <fullName evidence="13">ATP synthase subunit b</fullName>
    </recommendedName>
    <alternativeName>
        <fullName evidence="13">ATP synthase F(0) sector subunit b</fullName>
    </alternativeName>
    <alternativeName>
        <fullName evidence="13">ATPase subunit I</fullName>
    </alternativeName>
    <alternativeName>
        <fullName evidence="13">F-type ATPase subunit b</fullName>
        <shortName evidence="13">F-ATPase subunit b</shortName>
    </alternativeName>
</protein>
<feature type="coiled-coil region" evidence="15">
    <location>
        <begin position="32"/>
        <end position="80"/>
    </location>
</feature>
<keyword evidence="15" id="KW-0175">Coiled coil</keyword>
<evidence type="ECO:0000256" key="11">
    <source>
        <dbReference type="ARBA" id="ARBA00025614"/>
    </source>
</evidence>
<dbReference type="NCBIfam" id="NF006293">
    <property type="entry name" value="PRK08476.1"/>
    <property type="match status" value="1"/>
</dbReference>